<organism evidence="2 3">
    <name type="scientific">Lignipirellula cremea</name>
    <dbReference type="NCBI Taxonomy" id="2528010"/>
    <lineage>
        <taxon>Bacteria</taxon>
        <taxon>Pseudomonadati</taxon>
        <taxon>Planctomycetota</taxon>
        <taxon>Planctomycetia</taxon>
        <taxon>Pirellulales</taxon>
        <taxon>Pirellulaceae</taxon>
        <taxon>Lignipirellula</taxon>
    </lineage>
</organism>
<sequence length="482" mass="51373">MTPLLSPSPVSRWLALLLLVYPAAVAVGGEAAWPRFHGPNGTGVSASTQPLPDRIGPDENLLWKTPTAEGISSPVIGGGRLFLTTAENKDEVAVLALDAADGRVLWRHPLESTLKTSGKRLATPTPTTDGERVICFLETRGLVCLDLDGKLLWEQPFGPLVNQFNQSGSPILVGDLVILVLDHDGDSLLVALDKRTGEESWRSHRFLFGRNYSTPVTWKCEDGEFLVVAGSGMVVGHHLETGEPAWYFRGTPAVVNPTPLAAGNGRLYTHGSSPPGGARSTPFGQLLQKYDQNADKALQPSELPACFLKTFFARFDTDASGGVSPAEYGAFDELSQPYTGGLLCILPGGPADRSDENLAWSIERSMPRTPSAVFHQGVLLIANEGGILQSIDAESGKVLRSARLGARGTIYGSPALGDGKLYLGDLDGNVSVVSAVADWENLHTATLDSEIQASPAIADGRVYFRTKTAVYCFGLPAAAEKK</sequence>
<dbReference type="SUPFAM" id="SSF50998">
    <property type="entry name" value="Quinoprotein alcohol dehydrogenase-like"/>
    <property type="match status" value="1"/>
</dbReference>
<dbReference type="AlphaFoldDB" id="A0A518DNW2"/>
<evidence type="ECO:0000259" key="1">
    <source>
        <dbReference type="Pfam" id="PF13360"/>
    </source>
</evidence>
<dbReference type="KEGG" id="lcre:Pla8534_13010"/>
<dbReference type="OrthoDB" id="244732at2"/>
<dbReference type="SMART" id="SM00564">
    <property type="entry name" value="PQQ"/>
    <property type="match status" value="5"/>
</dbReference>
<evidence type="ECO:0000313" key="2">
    <source>
        <dbReference type="EMBL" id="QDU93521.1"/>
    </source>
</evidence>
<dbReference type="PANTHER" id="PTHR34512">
    <property type="entry name" value="CELL SURFACE PROTEIN"/>
    <property type="match status" value="1"/>
</dbReference>
<proteinExistence type="predicted"/>
<dbReference type="Gene3D" id="2.130.10.10">
    <property type="entry name" value="YVTN repeat-like/Quinoprotein amine dehydrogenase"/>
    <property type="match status" value="2"/>
</dbReference>
<dbReference type="InterPro" id="IPR011047">
    <property type="entry name" value="Quinoprotein_ADH-like_sf"/>
</dbReference>
<dbReference type="RefSeq" id="WP_145050398.1">
    <property type="nucleotide sequence ID" value="NZ_CP036433.1"/>
</dbReference>
<feature type="domain" description="Pyrrolo-quinoline quinone repeat" evidence="1">
    <location>
        <begin position="60"/>
        <end position="248"/>
    </location>
</feature>
<dbReference type="Pfam" id="PF13360">
    <property type="entry name" value="PQQ_2"/>
    <property type="match status" value="2"/>
</dbReference>
<gene>
    <name evidence="2" type="ORF">Pla8534_13010</name>
</gene>
<keyword evidence="3" id="KW-1185">Reference proteome</keyword>
<dbReference type="InterPro" id="IPR015943">
    <property type="entry name" value="WD40/YVTN_repeat-like_dom_sf"/>
</dbReference>
<name>A0A518DNW2_9BACT</name>
<protein>
    <submittedName>
        <fullName evidence="2">Outer membrane biogenesis protein BamB</fullName>
    </submittedName>
</protein>
<dbReference type="Proteomes" id="UP000317648">
    <property type="component" value="Chromosome"/>
</dbReference>
<dbReference type="InterPro" id="IPR018391">
    <property type="entry name" value="PQQ_b-propeller_rpt"/>
</dbReference>
<dbReference type="InterPro" id="IPR002372">
    <property type="entry name" value="PQQ_rpt_dom"/>
</dbReference>
<feature type="domain" description="Pyrrolo-quinoline quinone repeat" evidence="1">
    <location>
        <begin position="358"/>
        <end position="466"/>
    </location>
</feature>
<accession>A0A518DNW2</accession>
<dbReference type="PANTHER" id="PTHR34512:SF30">
    <property type="entry name" value="OUTER MEMBRANE PROTEIN ASSEMBLY FACTOR BAMB"/>
    <property type="match status" value="1"/>
</dbReference>
<dbReference type="EMBL" id="CP036433">
    <property type="protein sequence ID" value="QDU93521.1"/>
    <property type="molecule type" value="Genomic_DNA"/>
</dbReference>
<reference evidence="2 3" key="1">
    <citation type="submission" date="2019-02" db="EMBL/GenBank/DDBJ databases">
        <title>Deep-cultivation of Planctomycetes and their phenomic and genomic characterization uncovers novel biology.</title>
        <authorList>
            <person name="Wiegand S."/>
            <person name="Jogler M."/>
            <person name="Boedeker C."/>
            <person name="Pinto D."/>
            <person name="Vollmers J."/>
            <person name="Rivas-Marin E."/>
            <person name="Kohn T."/>
            <person name="Peeters S.H."/>
            <person name="Heuer A."/>
            <person name="Rast P."/>
            <person name="Oberbeckmann S."/>
            <person name="Bunk B."/>
            <person name="Jeske O."/>
            <person name="Meyerdierks A."/>
            <person name="Storesund J.E."/>
            <person name="Kallscheuer N."/>
            <person name="Luecker S."/>
            <person name="Lage O.M."/>
            <person name="Pohl T."/>
            <person name="Merkel B.J."/>
            <person name="Hornburger P."/>
            <person name="Mueller R.-W."/>
            <person name="Bruemmer F."/>
            <person name="Labrenz M."/>
            <person name="Spormann A.M."/>
            <person name="Op den Camp H."/>
            <person name="Overmann J."/>
            <person name="Amann R."/>
            <person name="Jetten M.S.M."/>
            <person name="Mascher T."/>
            <person name="Medema M.H."/>
            <person name="Devos D.P."/>
            <person name="Kaster A.-K."/>
            <person name="Ovreas L."/>
            <person name="Rohde M."/>
            <person name="Galperin M.Y."/>
            <person name="Jogler C."/>
        </authorList>
    </citation>
    <scope>NUCLEOTIDE SEQUENCE [LARGE SCALE GENOMIC DNA]</scope>
    <source>
        <strain evidence="2 3">Pla85_3_4</strain>
    </source>
</reference>
<evidence type="ECO:0000313" key="3">
    <source>
        <dbReference type="Proteomes" id="UP000317648"/>
    </source>
</evidence>